<dbReference type="Proteomes" id="UP000188320">
    <property type="component" value="Unassembled WGS sequence"/>
</dbReference>
<dbReference type="EMBL" id="LSSK01001383">
    <property type="protein sequence ID" value="OMH79849.1"/>
    <property type="molecule type" value="Genomic_DNA"/>
</dbReference>
<comment type="caution">
    <text evidence="1">The sequence shown here is derived from an EMBL/GenBank/DDBJ whole genome shotgun (WGS) entry which is preliminary data.</text>
</comment>
<organism evidence="1 2">
    <name type="scientific">Zancudomyces culisetae</name>
    <name type="common">Gut fungus</name>
    <name type="synonym">Smittium culisetae</name>
    <dbReference type="NCBI Taxonomy" id="1213189"/>
    <lineage>
        <taxon>Eukaryota</taxon>
        <taxon>Fungi</taxon>
        <taxon>Fungi incertae sedis</taxon>
        <taxon>Zoopagomycota</taxon>
        <taxon>Kickxellomycotina</taxon>
        <taxon>Harpellomycetes</taxon>
        <taxon>Harpellales</taxon>
        <taxon>Legeriomycetaceae</taxon>
        <taxon>Zancudomyces</taxon>
    </lineage>
</organism>
<evidence type="ECO:0000313" key="2">
    <source>
        <dbReference type="Proteomes" id="UP000188320"/>
    </source>
</evidence>
<accession>A0A1R1PFZ7</accession>
<reference evidence="2" key="1">
    <citation type="submission" date="2017-01" db="EMBL/GenBank/DDBJ databases">
        <authorList>
            <person name="Wang Y."/>
            <person name="White M."/>
            <person name="Kvist S."/>
            <person name="Moncalvo J.-M."/>
        </authorList>
    </citation>
    <scope>NUCLEOTIDE SEQUENCE [LARGE SCALE GENOMIC DNA]</scope>
    <source>
        <strain evidence="2">COL-18-3</strain>
    </source>
</reference>
<protein>
    <submittedName>
        <fullName evidence="1">Uncharacterized protein</fullName>
    </submittedName>
</protein>
<name>A0A1R1PFZ7_ZANCU</name>
<evidence type="ECO:0000313" key="1">
    <source>
        <dbReference type="EMBL" id="OMH79849.1"/>
    </source>
</evidence>
<keyword evidence="2" id="KW-1185">Reference proteome</keyword>
<proteinExistence type="predicted"/>
<gene>
    <name evidence="1" type="ORF">AX774_g6714</name>
</gene>
<sequence>MFLLPELKAKQGDVKNITIWNLESVAELIDGLELFKKYPRTLYYSSTMYADDTNTSEFVYDHLIKEVCNNPSYPDGVSVNARVLHNQSASKDPSFKRDGCEYPYRKLTGWGAMQVGGDLPKLIEYKVCKKQCTCERTLSVIPYEKYRKFPVEAGCSFALFDPVYSSA</sequence>
<dbReference type="AlphaFoldDB" id="A0A1R1PFZ7"/>